<evidence type="ECO:0000313" key="1">
    <source>
        <dbReference type="EMBL" id="KAF5829565.1"/>
    </source>
</evidence>
<sequence length="66" mass="7223">MFTCSAHVIPICLHSDLHVLESNIASSPSMTLSLNMPIPFLSGSSTVETGFSLLNRRNKRPPLQNN</sequence>
<keyword evidence="2" id="KW-1185">Reference proteome</keyword>
<gene>
    <name evidence="1" type="ORF">DUNSADRAFT_15892</name>
</gene>
<dbReference type="EMBL" id="MU070143">
    <property type="protein sequence ID" value="KAF5829565.1"/>
    <property type="molecule type" value="Genomic_DNA"/>
</dbReference>
<name>A0ABQ7G4M9_DUNSA</name>
<dbReference type="Proteomes" id="UP000815325">
    <property type="component" value="Unassembled WGS sequence"/>
</dbReference>
<reference evidence="1" key="1">
    <citation type="submission" date="2017-08" db="EMBL/GenBank/DDBJ databases">
        <authorList>
            <person name="Polle J.E."/>
            <person name="Barry K."/>
            <person name="Cushman J."/>
            <person name="Schmutz J."/>
            <person name="Tran D."/>
            <person name="Hathwaick L.T."/>
            <person name="Yim W.C."/>
            <person name="Jenkins J."/>
            <person name="Mckie-Krisberg Z.M."/>
            <person name="Prochnik S."/>
            <person name="Lindquist E."/>
            <person name="Dockter R.B."/>
            <person name="Adam C."/>
            <person name="Molina H."/>
            <person name="Bunkerborg J."/>
            <person name="Jin E."/>
            <person name="Buchheim M."/>
            <person name="Magnuson J."/>
        </authorList>
    </citation>
    <scope>NUCLEOTIDE SEQUENCE</scope>
    <source>
        <strain evidence="1">CCAP 19/18</strain>
    </source>
</reference>
<comment type="caution">
    <text evidence="1">The sequence shown here is derived from an EMBL/GenBank/DDBJ whole genome shotgun (WGS) entry which is preliminary data.</text>
</comment>
<accession>A0ABQ7G4M9</accession>
<evidence type="ECO:0000313" key="2">
    <source>
        <dbReference type="Proteomes" id="UP000815325"/>
    </source>
</evidence>
<evidence type="ECO:0008006" key="3">
    <source>
        <dbReference type="Google" id="ProtNLM"/>
    </source>
</evidence>
<proteinExistence type="predicted"/>
<organism evidence="1 2">
    <name type="scientific">Dunaliella salina</name>
    <name type="common">Green alga</name>
    <name type="synonym">Protococcus salinus</name>
    <dbReference type="NCBI Taxonomy" id="3046"/>
    <lineage>
        <taxon>Eukaryota</taxon>
        <taxon>Viridiplantae</taxon>
        <taxon>Chlorophyta</taxon>
        <taxon>core chlorophytes</taxon>
        <taxon>Chlorophyceae</taxon>
        <taxon>CS clade</taxon>
        <taxon>Chlamydomonadales</taxon>
        <taxon>Dunaliellaceae</taxon>
        <taxon>Dunaliella</taxon>
    </lineage>
</organism>
<protein>
    <recommendedName>
        <fullName evidence="3">Encoded protein</fullName>
    </recommendedName>
</protein>